<name>A0A2M4CCL8_9DIPT</name>
<protein>
    <submittedName>
        <fullName evidence="2">Putative secreted protein</fullName>
    </submittedName>
</protein>
<keyword evidence="1" id="KW-0732">Signal</keyword>
<evidence type="ECO:0000256" key="1">
    <source>
        <dbReference type="SAM" id="SignalP"/>
    </source>
</evidence>
<organism evidence="2">
    <name type="scientific">Anopheles marajoara</name>
    <dbReference type="NCBI Taxonomy" id="58244"/>
    <lineage>
        <taxon>Eukaryota</taxon>
        <taxon>Metazoa</taxon>
        <taxon>Ecdysozoa</taxon>
        <taxon>Arthropoda</taxon>
        <taxon>Hexapoda</taxon>
        <taxon>Insecta</taxon>
        <taxon>Pterygota</taxon>
        <taxon>Neoptera</taxon>
        <taxon>Endopterygota</taxon>
        <taxon>Diptera</taxon>
        <taxon>Nematocera</taxon>
        <taxon>Culicoidea</taxon>
        <taxon>Culicidae</taxon>
        <taxon>Anophelinae</taxon>
        <taxon>Anopheles</taxon>
    </lineage>
</organism>
<feature type="signal peptide" evidence="1">
    <location>
        <begin position="1"/>
        <end position="20"/>
    </location>
</feature>
<sequence>MHQQTVVDFLHFSITLRCAATPCTVPCVKSLPHTPDGLMKLKVKRSTGFLSVGAHLPLRSRSIDLGCEAWRRKGN</sequence>
<dbReference type="AlphaFoldDB" id="A0A2M4CCL8"/>
<feature type="chain" id="PRO_5014688818" evidence="1">
    <location>
        <begin position="21"/>
        <end position="75"/>
    </location>
</feature>
<reference evidence="2" key="1">
    <citation type="submission" date="2018-01" db="EMBL/GenBank/DDBJ databases">
        <title>An insight into the sialome of Amazonian anophelines.</title>
        <authorList>
            <person name="Ribeiro J.M."/>
            <person name="Scarpassa V."/>
            <person name="Calvo E."/>
        </authorList>
    </citation>
    <scope>NUCLEOTIDE SEQUENCE</scope>
    <source>
        <tissue evidence="2">Salivary glands</tissue>
    </source>
</reference>
<evidence type="ECO:0000313" key="2">
    <source>
        <dbReference type="EMBL" id="MBW63087.1"/>
    </source>
</evidence>
<accession>A0A2M4CCL8</accession>
<proteinExistence type="predicted"/>
<dbReference type="EMBL" id="GGFJ01013946">
    <property type="protein sequence ID" value="MBW63087.1"/>
    <property type="molecule type" value="Transcribed_RNA"/>
</dbReference>